<keyword evidence="3" id="KW-1185">Reference proteome</keyword>
<feature type="transmembrane region" description="Helical" evidence="1">
    <location>
        <begin position="105"/>
        <end position="126"/>
    </location>
</feature>
<keyword evidence="1" id="KW-1133">Transmembrane helix</keyword>
<evidence type="ECO:0000313" key="3">
    <source>
        <dbReference type="Proteomes" id="UP001162131"/>
    </source>
</evidence>
<feature type="transmembrane region" description="Helical" evidence="1">
    <location>
        <begin position="78"/>
        <end position="99"/>
    </location>
</feature>
<sequence length="201" mass="22674">MLKYDEIAGHGDEVLRYIFNFDSMTFKPLSINYEFDEINRLCDSIIDKINKRISTPNSNIILAGASSEHSSESATMKLLGVSALLILVFFIFVILDAYYLDDKVLTEIGILLISVCLLIHLVILLFDGKFSHTDKKRVVDEKLILKSIKTWCAEIISSQNKSLRGNGFCLVLSEDGNKIFVLRSCNEKRDTNLEESLDISG</sequence>
<comment type="caution">
    <text evidence="2">The sequence shown here is derived from an EMBL/GenBank/DDBJ whole genome shotgun (WGS) entry which is preliminary data.</text>
</comment>
<accession>A0AAU9JU47</accession>
<organism evidence="2 3">
    <name type="scientific">Blepharisma stoltei</name>
    <dbReference type="NCBI Taxonomy" id="1481888"/>
    <lineage>
        <taxon>Eukaryota</taxon>
        <taxon>Sar</taxon>
        <taxon>Alveolata</taxon>
        <taxon>Ciliophora</taxon>
        <taxon>Postciliodesmatophora</taxon>
        <taxon>Heterotrichea</taxon>
        <taxon>Heterotrichida</taxon>
        <taxon>Blepharismidae</taxon>
        <taxon>Blepharisma</taxon>
    </lineage>
</organism>
<dbReference type="AlphaFoldDB" id="A0AAU9JU47"/>
<dbReference type="EMBL" id="CAJZBQ010000051">
    <property type="protein sequence ID" value="CAG9330390.1"/>
    <property type="molecule type" value="Genomic_DNA"/>
</dbReference>
<protein>
    <submittedName>
        <fullName evidence="2">Uncharacterized protein</fullName>
    </submittedName>
</protein>
<dbReference type="Proteomes" id="UP001162131">
    <property type="component" value="Unassembled WGS sequence"/>
</dbReference>
<reference evidence="2" key="1">
    <citation type="submission" date="2021-09" db="EMBL/GenBank/DDBJ databases">
        <authorList>
            <consortium name="AG Swart"/>
            <person name="Singh M."/>
            <person name="Singh A."/>
            <person name="Seah K."/>
            <person name="Emmerich C."/>
        </authorList>
    </citation>
    <scope>NUCLEOTIDE SEQUENCE</scope>
    <source>
        <strain evidence="2">ATCC30299</strain>
    </source>
</reference>
<evidence type="ECO:0000313" key="2">
    <source>
        <dbReference type="EMBL" id="CAG9330390.1"/>
    </source>
</evidence>
<keyword evidence="1" id="KW-0472">Membrane</keyword>
<name>A0AAU9JU47_9CILI</name>
<keyword evidence="1" id="KW-0812">Transmembrane</keyword>
<evidence type="ECO:0000256" key="1">
    <source>
        <dbReference type="SAM" id="Phobius"/>
    </source>
</evidence>
<gene>
    <name evidence="2" type="ORF">BSTOLATCC_MIC50982</name>
</gene>
<proteinExistence type="predicted"/>